<dbReference type="Proteomes" id="UP001320843">
    <property type="component" value="Unassembled WGS sequence"/>
</dbReference>
<comment type="caution">
    <text evidence="1">The sequence shown here is derived from an EMBL/GenBank/DDBJ whole genome shotgun (WGS) entry which is preliminary data.</text>
</comment>
<proteinExistence type="predicted"/>
<keyword evidence="2" id="KW-1185">Reference proteome</keyword>
<sequence>MTSVSGRFLQNPNETLVRGAVDAAFGQAPYPLHEVDAHVLQGLVAPLEPDFSHADPRVMELVRGTLGTLSATANWIVYLTDTMTGPSPLAALLLSVHLQQVQSQTHCTLAISALKQLQRPPSLPYDLRRAATRGLSEVFWSAMNNTFVANEEGYLGGACVTQLRRVG</sequence>
<accession>A0ABT3DUS5</accession>
<protein>
    <submittedName>
        <fullName evidence="1">Uncharacterized protein</fullName>
    </submittedName>
</protein>
<reference evidence="1 2" key="1">
    <citation type="submission" date="2022-06" db="EMBL/GenBank/DDBJ databases">
        <title>Dynamics of rice microbiomes reveals core vertical transmitted seed endophytes.</title>
        <authorList>
            <person name="Liao K."/>
            <person name="Zhang X."/>
        </authorList>
    </citation>
    <scope>NUCLEOTIDE SEQUENCE [LARGE SCALE GENOMIC DNA]</scope>
    <source>
        <strain evidence="1 2">YT10-10-1</strain>
    </source>
</reference>
<evidence type="ECO:0000313" key="1">
    <source>
        <dbReference type="EMBL" id="MCW0399253.1"/>
    </source>
</evidence>
<organism evidence="1 2">
    <name type="scientific">Xanthomonas sacchari</name>
    <dbReference type="NCBI Taxonomy" id="56458"/>
    <lineage>
        <taxon>Bacteria</taxon>
        <taxon>Pseudomonadati</taxon>
        <taxon>Pseudomonadota</taxon>
        <taxon>Gammaproteobacteria</taxon>
        <taxon>Lysobacterales</taxon>
        <taxon>Lysobacteraceae</taxon>
        <taxon>Xanthomonas</taxon>
    </lineage>
</organism>
<gene>
    <name evidence="1" type="ORF">NB700_001809</name>
</gene>
<dbReference type="EMBL" id="JANFWR010000010">
    <property type="protein sequence ID" value="MCW0399253.1"/>
    <property type="molecule type" value="Genomic_DNA"/>
</dbReference>
<evidence type="ECO:0000313" key="2">
    <source>
        <dbReference type="Proteomes" id="UP001320843"/>
    </source>
</evidence>
<name>A0ABT3DUS5_9XANT</name>